<dbReference type="Gene3D" id="3.90.780.10">
    <property type="entry name" value="5'-Nucleotidase, C-terminal domain"/>
    <property type="match status" value="1"/>
</dbReference>
<evidence type="ECO:0000259" key="5">
    <source>
        <dbReference type="Pfam" id="PF02872"/>
    </source>
</evidence>
<dbReference type="PRINTS" id="PR01607">
    <property type="entry name" value="APYRASEFAMLY"/>
</dbReference>
<evidence type="ECO:0000259" key="4">
    <source>
        <dbReference type="Pfam" id="PF00149"/>
    </source>
</evidence>
<dbReference type="OrthoDB" id="9803927at2"/>
<feature type="domain" description="Calcineurin-like phosphoesterase" evidence="4">
    <location>
        <begin position="41"/>
        <end position="270"/>
    </location>
</feature>
<dbReference type="PROSITE" id="PS00785">
    <property type="entry name" value="5_NUCLEOTIDASE_1"/>
    <property type="match status" value="1"/>
</dbReference>
<dbReference type="GO" id="GO:0009166">
    <property type="term" value="P:nucleotide catabolic process"/>
    <property type="evidence" value="ECO:0007669"/>
    <property type="project" value="InterPro"/>
</dbReference>
<dbReference type="InterPro" id="IPR004843">
    <property type="entry name" value="Calcineurin-like_PHP"/>
</dbReference>
<dbReference type="InterPro" id="IPR036907">
    <property type="entry name" value="5'-Nucleotdase_C_sf"/>
</dbReference>
<dbReference type="PROSITE" id="PS51257">
    <property type="entry name" value="PROKAR_LIPOPROTEIN"/>
    <property type="match status" value="1"/>
</dbReference>
<dbReference type="SUPFAM" id="SSF56300">
    <property type="entry name" value="Metallo-dependent phosphatases"/>
    <property type="match status" value="1"/>
</dbReference>
<keyword evidence="7" id="KW-1185">Reference proteome</keyword>
<evidence type="ECO:0000313" key="7">
    <source>
        <dbReference type="Proteomes" id="UP000440224"/>
    </source>
</evidence>
<dbReference type="SUPFAM" id="SSF55816">
    <property type="entry name" value="5'-nucleotidase (syn. UDP-sugar hydrolase), C-terminal domain"/>
    <property type="match status" value="1"/>
</dbReference>
<dbReference type="Gene3D" id="3.60.21.10">
    <property type="match status" value="1"/>
</dbReference>
<dbReference type="InterPro" id="IPR006179">
    <property type="entry name" value="5_nucleotidase/apyrase"/>
</dbReference>
<reference evidence="6 7" key="1">
    <citation type="submission" date="2019-10" db="EMBL/GenBank/DDBJ databases">
        <title>A soil myxobacterium in the family Polyangiaceae.</title>
        <authorList>
            <person name="Li Y."/>
            <person name="Wang J."/>
        </authorList>
    </citation>
    <scope>NUCLEOTIDE SEQUENCE [LARGE SCALE GENOMIC DNA]</scope>
    <source>
        <strain evidence="6 7">DSM 14734</strain>
    </source>
</reference>
<dbReference type="PANTHER" id="PTHR11575:SF24">
    <property type="entry name" value="5'-NUCLEOTIDASE"/>
    <property type="match status" value="1"/>
</dbReference>
<dbReference type="GO" id="GO:0030288">
    <property type="term" value="C:outer membrane-bounded periplasmic space"/>
    <property type="evidence" value="ECO:0007669"/>
    <property type="project" value="TreeGrafter"/>
</dbReference>
<accession>A0A6N7PX75</accession>
<keyword evidence="3" id="KW-0547">Nucleotide-binding</keyword>
<evidence type="ECO:0000256" key="3">
    <source>
        <dbReference type="RuleBase" id="RU362119"/>
    </source>
</evidence>
<gene>
    <name evidence="6" type="ORF">GF068_31880</name>
</gene>
<dbReference type="Pfam" id="PF00149">
    <property type="entry name" value="Metallophos"/>
    <property type="match status" value="1"/>
</dbReference>
<dbReference type="GO" id="GO:0016788">
    <property type="term" value="F:hydrolase activity, acting on ester bonds"/>
    <property type="evidence" value="ECO:0007669"/>
    <property type="project" value="InterPro"/>
</dbReference>
<comment type="similarity">
    <text evidence="1 3">Belongs to the 5'-nucleotidase family.</text>
</comment>
<feature type="chain" id="PRO_5027136795" evidence="3">
    <location>
        <begin position="23"/>
        <end position="763"/>
    </location>
</feature>
<dbReference type="Proteomes" id="UP000440224">
    <property type="component" value="Unassembled WGS sequence"/>
</dbReference>
<dbReference type="Pfam" id="PF02872">
    <property type="entry name" value="5_nucleotid_C"/>
    <property type="match status" value="1"/>
</dbReference>
<dbReference type="EMBL" id="WJIE01000011">
    <property type="protein sequence ID" value="MRG96489.1"/>
    <property type="molecule type" value="Genomic_DNA"/>
</dbReference>
<evidence type="ECO:0000256" key="2">
    <source>
        <dbReference type="ARBA" id="ARBA00022729"/>
    </source>
</evidence>
<dbReference type="InterPro" id="IPR029052">
    <property type="entry name" value="Metallo-depent_PP-like"/>
</dbReference>
<organism evidence="6 7">
    <name type="scientific">Polyangium spumosum</name>
    <dbReference type="NCBI Taxonomy" id="889282"/>
    <lineage>
        <taxon>Bacteria</taxon>
        <taxon>Pseudomonadati</taxon>
        <taxon>Myxococcota</taxon>
        <taxon>Polyangia</taxon>
        <taxon>Polyangiales</taxon>
        <taxon>Polyangiaceae</taxon>
        <taxon>Polyangium</taxon>
    </lineage>
</organism>
<evidence type="ECO:0000256" key="1">
    <source>
        <dbReference type="ARBA" id="ARBA00006654"/>
    </source>
</evidence>
<evidence type="ECO:0000313" key="6">
    <source>
        <dbReference type="EMBL" id="MRG96489.1"/>
    </source>
</evidence>
<keyword evidence="2 3" id="KW-0732">Signal</keyword>
<dbReference type="PANTHER" id="PTHR11575">
    <property type="entry name" value="5'-NUCLEOTIDASE-RELATED"/>
    <property type="match status" value="1"/>
</dbReference>
<dbReference type="CDD" id="cd00845">
    <property type="entry name" value="MPP_UshA_N_like"/>
    <property type="match status" value="1"/>
</dbReference>
<dbReference type="RefSeq" id="WP_153823282.1">
    <property type="nucleotide sequence ID" value="NZ_WJIE01000011.1"/>
</dbReference>
<dbReference type="AlphaFoldDB" id="A0A6N7PX75"/>
<proteinExistence type="inferred from homology"/>
<dbReference type="GO" id="GO:0000166">
    <property type="term" value="F:nucleotide binding"/>
    <property type="evidence" value="ECO:0007669"/>
    <property type="project" value="UniProtKB-KW"/>
</dbReference>
<feature type="signal peptide" evidence="3">
    <location>
        <begin position="1"/>
        <end position="22"/>
    </location>
</feature>
<sequence>MRFRRLLAPLLAAPLFATLALGSGCEEPAPTPKLKGQTHLTLIHTSDIHSRLYPYNLQLGQVDSGLGLGEALSIANVGGAARISHIVGRERARASRVLHVDGGDCFQGAPVFNFFSGEAEIRALDAMGVDAMLVANHEFDRGALNLGIQLQNWANFPVLAANYLLEDPAQPGASPLGAQLQPYTVFNLDGLRVGLIGMGNLSSMTSIFDAPNRLGITPLNTVEVAQFYTDLLRPIVDVVVFVTHLGLEVDERMIQNTTGIDVILGGHNHIVLQPPKRVRDCSANYDAAVNSYYIELNDPNAETGKVRRYCRPRDVVLAHSGAFAKYVGRLDLIVSNDPEDFPGEAGGASPYDPANGFEVISNDYRLFPVTEAVPEDPIVLATLEPYSQSLDALANLELLVGYARDGSRRFSTSGGDSPLGNMIATAMWLRLGVQTDFSMTNTTGIRADLVPGPVTVEQMYNIFPFDNSISKMQLSGVEVQDLFDFVARRSAGRGCVSQVQIAGARIVVDCTQRKTPDGPPGVATDIYIGARNPKVNCASDADCPDKGLGSCDVEGGVCWQPFDSLASYELATSNYLAGGGSGFRVLQRNTTQFDTQIQQRDALVDYIRAGEPCTIRPPCPADQNGNGSQSDECSSLLGLSATCTKSGVCDHDEPIACKTDGDCTKLDKDFVCACPESVIEGDTCSSDPARPCEAGTCVLRACRDDVAAFQRSVCENAPSASVERECEEGLAPCRTAGETCKYLSCVDRYIGNFSDGRIRMVGQ</sequence>
<dbReference type="InterPro" id="IPR006146">
    <property type="entry name" value="5'-Nucleotdase_CS"/>
</dbReference>
<dbReference type="InterPro" id="IPR008334">
    <property type="entry name" value="5'-Nucleotdase_C"/>
</dbReference>
<feature type="domain" description="5'-Nucleotidase C-terminal" evidence="5">
    <location>
        <begin position="410"/>
        <end position="587"/>
    </location>
</feature>
<keyword evidence="3" id="KW-0378">Hydrolase</keyword>
<comment type="caution">
    <text evidence="6">The sequence shown here is derived from an EMBL/GenBank/DDBJ whole genome shotgun (WGS) entry which is preliminary data.</text>
</comment>
<dbReference type="GO" id="GO:0046872">
    <property type="term" value="F:metal ion binding"/>
    <property type="evidence" value="ECO:0007669"/>
    <property type="project" value="InterPro"/>
</dbReference>
<name>A0A6N7PX75_9BACT</name>
<protein>
    <submittedName>
        <fullName evidence="6">Uncharacterized protein</fullName>
    </submittedName>
</protein>